<organism evidence="2 3">
    <name type="scientific">Haloprofundus marisrubri</name>
    <dbReference type="NCBI Taxonomy" id="1514971"/>
    <lineage>
        <taxon>Archaea</taxon>
        <taxon>Methanobacteriati</taxon>
        <taxon>Methanobacteriota</taxon>
        <taxon>Stenosarchaea group</taxon>
        <taxon>Halobacteria</taxon>
        <taxon>Halobacteriales</taxon>
        <taxon>Haloferacaceae</taxon>
        <taxon>Haloprofundus</taxon>
    </lineage>
</organism>
<feature type="transmembrane region" description="Helical" evidence="1">
    <location>
        <begin position="195"/>
        <end position="214"/>
    </location>
</feature>
<dbReference type="STRING" id="1514971.AUR64_09325"/>
<comment type="caution">
    <text evidence="2">The sequence shown here is derived from an EMBL/GenBank/DDBJ whole genome shotgun (WGS) entry which is preliminary data.</text>
</comment>
<evidence type="ECO:0000256" key="1">
    <source>
        <dbReference type="SAM" id="Phobius"/>
    </source>
</evidence>
<evidence type="ECO:0008006" key="4">
    <source>
        <dbReference type="Google" id="ProtNLM"/>
    </source>
</evidence>
<sequence>MRPDPVDSDGSTSRALLVVANLIPAVGVLAFDWSVGLLLTLYWFEVGVTMFFAGPKALFAEGTISQQLADSSFPFEDLFEKRGGVRVDSRLPPVYPRNVPVAVVCVAVWLPLWLVTGVVFFGVLDIGAPLTLTTGVSMLLGAVGLFVTRASEFRDDYLHGERYRQITALVATGVPTRQLIAVWLLGIVFVGAVDAGTVGFDAGATAVALLAVALKTGYELYSYRYDHADREPNRVAAMVFGTPDVDVDRSPIHVPDSEPTRRLTPSRRSVRVGGSLLGLVDVVTLFVLLLWVLLRNAIGPIRATVVLGSVLLALVTVQMGAHYLRYGTMRYDCYATGVVAHDRWLDAPQQWLPYDRVDKVIVSKGVTGRLLGTGTVRLHVNRNWTYDTNQIIELAHLDAPERVAEELEQRVHGRTGLD</sequence>
<dbReference type="EMBL" id="LOPU01000018">
    <property type="protein sequence ID" value="KTG09820.1"/>
    <property type="molecule type" value="Genomic_DNA"/>
</dbReference>
<feature type="transmembrane region" description="Helical" evidence="1">
    <location>
        <begin position="99"/>
        <end position="120"/>
    </location>
</feature>
<dbReference type="InterPro" id="IPR045466">
    <property type="entry name" value="DUF6498"/>
</dbReference>
<reference evidence="2 3" key="1">
    <citation type="submission" date="2015-12" db="EMBL/GenBank/DDBJ databases">
        <title>Haloprofundus marisrubri gen. nov., sp. nov., an extremely halophilic archaeon isolated from the Discovery deep brine-seawater interface in the Red Sea.</title>
        <authorList>
            <person name="Zhang G."/>
            <person name="Stingl U."/>
            <person name="Rashid M."/>
        </authorList>
    </citation>
    <scope>NUCLEOTIDE SEQUENCE [LARGE SCALE GENOMIC DNA]</scope>
    <source>
        <strain evidence="2 3">SB9</strain>
    </source>
</reference>
<proteinExistence type="predicted"/>
<feature type="transmembrane region" description="Helical" evidence="1">
    <location>
        <begin position="126"/>
        <end position="147"/>
    </location>
</feature>
<feature type="transmembrane region" description="Helical" evidence="1">
    <location>
        <begin position="168"/>
        <end position="189"/>
    </location>
</feature>
<accession>A0A0W1R8P7</accession>
<gene>
    <name evidence="2" type="ORF">AUR64_09325</name>
</gene>
<dbReference type="Proteomes" id="UP000054387">
    <property type="component" value="Unassembled WGS sequence"/>
</dbReference>
<evidence type="ECO:0000313" key="2">
    <source>
        <dbReference type="EMBL" id="KTG09820.1"/>
    </source>
</evidence>
<evidence type="ECO:0000313" key="3">
    <source>
        <dbReference type="Proteomes" id="UP000054387"/>
    </source>
</evidence>
<feature type="transmembrane region" description="Helical" evidence="1">
    <location>
        <begin position="15"/>
        <end position="44"/>
    </location>
</feature>
<dbReference type="RefSeq" id="WP_058581175.1">
    <property type="nucleotide sequence ID" value="NZ_LOPU01000018.1"/>
</dbReference>
<feature type="transmembrane region" description="Helical" evidence="1">
    <location>
        <begin position="300"/>
        <end position="321"/>
    </location>
</feature>
<dbReference type="OrthoDB" id="169315at2157"/>
<keyword evidence="3" id="KW-1185">Reference proteome</keyword>
<keyword evidence="1" id="KW-0472">Membrane</keyword>
<name>A0A0W1R8P7_9EURY</name>
<keyword evidence="1" id="KW-1133">Transmembrane helix</keyword>
<protein>
    <recommendedName>
        <fullName evidence="4">DUF304 domain-containing protein</fullName>
    </recommendedName>
</protein>
<dbReference type="Pfam" id="PF20108">
    <property type="entry name" value="DUF6498"/>
    <property type="match status" value="1"/>
</dbReference>
<feature type="transmembrane region" description="Helical" evidence="1">
    <location>
        <begin position="272"/>
        <end position="294"/>
    </location>
</feature>
<keyword evidence="1" id="KW-0812">Transmembrane</keyword>
<dbReference type="AlphaFoldDB" id="A0A0W1R8P7"/>